<evidence type="ECO:0000313" key="9">
    <source>
        <dbReference type="Proteomes" id="UP000029986"/>
    </source>
</evidence>
<comment type="subunit">
    <text evidence="5">NDH-1 is composed of 13 different subunits. Subunits NuoA, H, J, K, L, M, N constitute the membrane sector of the complex.</text>
</comment>
<keyword evidence="5" id="KW-0874">Quinone</keyword>
<feature type="domain" description="NADH:quinone oxidoreductase/Mrp antiporter transmembrane" evidence="7">
    <location>
        <begin position="127"/>
        <end position="425"/>
    </location>
</feature>
<dbReference type="GO" id="GO:0005886">
    <property type="term" value="C:plasma membrane"/>
    <property type="evidence" value="ECO:0007669"/>
    <property type="project" value="UniProtKB-SubCell"/>
</dbReference>
<keyword evidence="3 5" id="KW-1133">Transmembrane helix</keyword>
<name>A0A097R453_HAFAL</name>
<feature type="transmembrane region" description="Helical" evidence="5">
    <location>
        <begin position="164"/>
        <end position="184"/>
    </location>
</feature>
<dbReference type="EC" id="7.1.1.-" evidence="5"/>
<dbReference type="NCBIfam" id="NF004439">
    <property type="entry name" value="PRK05777.1-1"/>
    <property type="match status" value="1"/>
</dbReference>
<feature type="transmembrane region" description="Helical" evidence="5">
    <location>
        <begin position="79"/>
        <end position="98"/>
    </location>
</feature>
<comment type="function">
    <text evidence="5">NDH-1 shuttles electrons from NADH, via FMN and iron-sulfur (Fe-S) centers, to quinones in the respiratory chain. The immediate electron acceptor for the enzyme in this species is believed to be ubiquinone. Couples the redox reaction to proton translocation (for every two electrons transferred, four hydrogen ions are translocated across the cytoplasmic membrane), and thus conserves the redox energy in a proton gradient.</text>
</comment>
<dbReference type="NCBIfam" id="TIGR01770">
    <property type="entry name" value="NDH_I_N"/>
    <property type="match status" value="1"/>
</dbReference>
<feature type="transmembrane region" description="Helical" evidence="5">
    <location>
        <begin position="35"/>
        <end position="59"/>
    </location>
</feature>
<dbReference type="PATRIC" id="fig|1453496.5.peg.2997"/>
<evidence type="ECO:0000256" key="6">
    <source>
        <dbReference type="RuleBase" id="RU000320"/>
    </source>
</evidence>
<feature type="transmembrane region" description="Helical" evidence="5">
    <location>
        <begin position="452"/>
        <end position="475"/>
    </location>
</feature>
<comment type="catalytic activity">
    <reaction evidence="5">
        <text>a quinone + NADH + 5 H(+)(in) = a quinol + NAD(+) + 4 H(+)(out)</text>
        <dbReference type="Rhea" id="RHEA:57888"/>
        <dbReference type="ChEBI" id="CHEBI:15378"/>
        <dbReference type="ChEBI" id="CHEBI:24646"/>
        <dbReference type="ChEBI" id="CHEBI:57540"/>
        <dbReference type="ChEBI" id="CHEBI:57945"/>
        <dbReference type="ChEBI" id="CHEBI:132124"/>
    </reaction>
</comment>
<feature type="transmembrane region" description="Helical" evidence="5">
    <location>
        <begin position="207"/>
        <end position="231"/>
    </location>
</feature>
<dbReference type="HAMAP" id="MF_00445">
    <property type="entry name" value="NDH1_NuoN_1"/>
    <property type="match status" value="1"/>
</dbReference>
<dbReference type="KEGG" id="hav:AT03_14670"/>
<proteinExistence type="inferred from homology"/>
<keyword evidence="4 5" id="KW-0472">Membrane</keyword>
<dbReference type="GO" id="GO:0048038">
    <property type="term" value="F:quinone binding"/>
    <property type="evidence" value="ECO:0007669"/>
    <property type="project" value="UniProtKB-KW"/>
</dbReference>
<feature type="transmembrane region" description="Helical" evidence="5">
    <location>
        <begin position="243"/>
        <end position="264"/>
    </location>
</feature>
<evidence type="ECO:0000313" key="8">
    <source>
        <dbReference type="EMBL" id="AIU73507.1"/>
    </source>
</evidence>
<dbReference type="InterPro" id="IPR001750">
    <property type="entry name" value="ND/Mrp_TM"/>
</dbReference>
<comment type="similarity">
    <text evidence="5">Belongs to the complex I subunit 2 family.</text>
</comment>
<keyword evidence="5" id="KW-0520">NAD</keyword>
<dbReference type="RefSeq" id="WP_025797909.1">
    <property type="nucleotide sequence ID" value="NZ_CP009706.1"/>
</dbReference>
<feature type="transmembrane region" description="Helical" evidence="5">
    <location>
        <begin position="376"/>
        <end position="399"/>
    </location>
</feature>
<feature type="transmembrane region" description="Helical" evidence="5">
    <location>
        <begin position="411"/>
        <end position="431"/>
    </location>
</feature>
<dbReference type="GO" id="GO:0012505">
    <property type="term" value="C:endomembrane system"/>
    <property type="evidence" value="ECO:0007669"/>
    <property type="project" value="UniProtKB-SubCell"/>
</dbReference>
<dbReference type="AlphaFoldDB" id="A0A097R453"/>
<dbReference type="GO" id="GO:0042773">
    <property type="term" value="P:ATP synthesis coupled electron transport"/>
    <property type="evidence" value="ECO:0007669"/>
    <property type="project" value="InterPro"/>
</dbReference>
<evidence type="ECO:0000256" key="1">
    <source>
        <dbReference type="ARBA" id="ARBA00004127"/>
    </source>
</evidence>
<keyword evidence="2 5" id="KW-0812">Transmembrane</keyword>
<reference evidence="8 9" key="1">
    <citation type="journal article" date="2014" name="Gut Pathog.">
        <title>Gene clusters of Hafnia alvei strain FB1 important in survival and pathogenesis: a draft genome perspective.</title>
        <authorList>
            <person name="Tan J.Y."/>
            <person name="Yin W.F."/>
            <person name="Chan K.G."/>
        </authorList>
    </citation>
    <scope>NUCLEOTIDE SEQUENCE [LARGE SCALE GENOMIC DNA]</scope>
    <source>
        <strain evidence="8 9">FB1</strain>
    </source>
</reference>
<evidence type="ECO:0000259" key="7">
    <source>
        <dbReference type="Pfam" id="PF00361"/>
    </source>
</evidence>
<keyword evidence="5" id="KW-1003">Cell membrane</keyword>
<dbReference type="GO" id="GO:0008137">
    <property type="term" value="F:NADH dehydrogenase (ubiquinone) activity"/>
    <property type="evidence" value="ECO:0007669"/>
    <property type="project" value="InterPro"/>
</dbReference>
<dbReference type="InterPro" id="IPR010096">
    <property type="entry name" value="NADH-Q_OxRdtase_suN/2"/>
</dbReference>
<dbReference type="OrthoDB" id="9768329at2"/>
<evidence type="ECO:0000256" key="5">
    <source>
        <dbReference type="HAMAP-Rule" id="MF_00445"/>
    </source>
</evidence>
<evidence type="ECO:0000256" key="2">
    <source>
        <dbReference type="ARBA" id="ARBA00022692"/>
    </source>
</evidence>
<dbReference type="Pfam" id="PF00361">
    <property type="entry name" value="Proton_antipo_M"/>
    <property type="match status" value="1"/>
</dbReference>
<keyword evidence="5" id="KW-0813">Transport</keyword>
<dbReference type="GO" id="GO:0050136">
    <property type="term" value="F:NADH dehydrogenase (quinone) (non-electrogenic) activity"/>
    <property type="evidence" value="ECO:0007669"/>
    <property type="project" value="UniProtKB-UniRule"/>
</dbReference>
<dbReference type="eggNOG" id="COG1007">
    <property type="taxonomic scope" value="Bacteria"/>
</dbReference>
<comment type="subcellular location">
    <subcellularLocation>
        <location evidence="5">Cell membrane</location>
        <topology evidence="5">Multi-pass membrane protein</topology>
    </subcellularLocation>
    <subcellularLocation>
        <location evidence="1">Endomembrane system</location>
        <topology evidence="1">Multi-pass membrane protein</topology>
    </subcellularLocation>
    <subcellularLocation>
        <location evidence="6">Membrane</location>
        <topology evidence="6">Multi-pass membrane protein</topology>
    </subcellularLocation>
</comment>
<dbReference type="HOGENOM" id="CLU_007100_1_5_6"/>
<keyword evidence="9" id="KW-1185">Reference proteome</keyword>
<dbReference type="GeneID" id="78451873"/>
<organism evidence="8 9">
    <name type="scientific">Hafnia alvei FB1</name>
    <dbReference type="NCBI Taxonomy" id="1453496"/>
    <lineage>
        <taxon>Bacteria</taxon>
        <taxon>Pseudomonadati</taxon>
        <taxon>Pseudomonadota</taxon>
        <taxon>Gammaproteobacteria</taxon>
        <taxon>Enterobacterales</taxon>
        <taxon>Hafniaceae</taxon>
        <taxon>Hafnia</taxon>
    </lineage>
</organism>
<keyword evidence="5 8" id="KW-0830">Ubiquinone</keyword>
<feature type="transmembrane region" description="Helical" evidence="5">
    <location>
        <begin position="110"/>
        <end position="127"/>
    </location>
</feature>
<keyword evidence="8" id="KW-0560">Oxidoreductase</keyword>
<gene>
    <name evidence="5" type="primary">nuoN</name>
    <name evidence="8" type="ORF">AT03_14670</name>
</gene>
<evidence type="ECO:0000256" key="3">
    <source>
        <dbReference type="ARBA" id="ARBA00022989"/>
    </source>
</evidence>
<keyword evidence="5" id="KW-1278">Translocase</keyword>
<sequence>MTITPQHLIALLPLLIVGLTVVVVMLCIAWRRNHFVNATVTVIGLNLALLSLYFVGQLLSATDGSLNVTPLFRVDSFSMLYIGLVLLSSLATSTFAYPWLQGYPDNRDEFYLLVLIATLGGIVLACANHLAALFIGIELISLPLFGLIGYAYRQKRSLEAAIKYTILSAAASSFLLFGMALLYAESGDLSFAGLGKSMSDSMLHEPLLLAGLGMMLVGFGFKLSLVPFQLWTPDVYQGAPAPVSTFLATASKIAIFAVLMRLFMYAPVTNSETVRLVLGIIAFCSILFGNLMAITQSNIKRLLGYSSVSHLGYLLVALIAVQSQQISAEAVGVYLAGYLFASLASFGVVSLMSSPYSGPDAESLFSYRGLFWHKPILSAVMTVSMLSLAGIPMTLGFIGKFYIVTVGVQAHLWWLTGAVVVGSAIGLYYYLRVAVSMYLHAPETLVRDTPNNWALTAGGVVVLISGILVVLLGIFPQPLISLVQMAQPIL</sequence>
<feature type="transmembrane region" description="Helical" evidence="5">
    <location>
        <begin position="333"/>
        <end position="356"/>
    </location>
</feature>
<dbReference type="PANTHER" id="PTHR22773">
    <property type="entry name" value="NADH DEHYDROGENASE"/>
    <property type="match status" value="1"/>
</dbReference>
<feature type="transmembrane region" description="Helical" evidence="5">
    <location>
        <begin position="276"/>
        <end position="295"/>
    </location>
</feature>
<feature type="transmembrane region" description="Helical" evidence="5">
    <location>
        <begin position="133"/>
        <end position="152"/>
    </location>
</feature>
<dbReference type="EMBL" id="CP009706">
    <property type="protein sequence ID" value="AIU73507.1"/>
    <property type="molecule type" value="Genomic_DNA"/>
</dbReference>
<evidence type="ECO:0000256" key="4">
    <source>
        <dbReference type="ARBA" id="ARBA00023136"/>
    </source>
</evidence>
<protein>
    <recommendedName>
        <fullName evidence="5">NADH-quinone oxidoreductase subunit N</fullName>
        <ecNumber evidence="5">7.1.1.-</ecNumber>
    </recommendedName>
    <alternativeName>
        <fullName evidence="5">NADH dehydrogenase I subunit N</fullName>
    </alternativeName>
    <alternativeName>
        <fullName evidence="5">NDH-1 subunit N</fullName>
    </alternativeName>
</protein>
<feature type="transmembrane region" description="Helical" evidence="5">
    <location>
        <begin position="6"/>
        <end position="28"/>
    </location>
</feature>
<accession>A0A097R453</accession>
<dbReference type="Proteomes" id="UP000029986">
    <property type="component" value="Chromosome"/>
</dbReference>